<comment type="subcellular location">
    <subcellularLocation>
        <location evidence="1">Cell membrane</location>
        <topology evidence="1">Multi-pass membrane protein</topology>
    </subcellularLocation>
</comment>
<evidence type="ECO:0000256" key="2">
    <source>
        <dbReference type="ARBA" id="ARBA00007776"/>
    </source>
</evidence>
<feature type="transmembrane region" description="Helical" evidence="8">
    <location>
        <begin position="69"/>
        <end position="87"/>
    </location>
</feature>
<reference evidence="9" key="1">
    <citation type="journal article" date="2020" name="mSystems">
        <title>Genome- and Community-Level Interaction Insights into Carbon Utilization and Element Cycling Functions of Hydrothermarchaeota in Hydrothermal Sediment.</title>
        <authorList>
            <person name="Zhou Z."/>
            <person name="Liu Y."/>
            <person name="Xu W."/>
            <person name="Pan J."/>
            <person name="Luo Z.H."/>
            <person name="Li M."/>
        </authorList>
    </citation>
    <scope>NUCLEOTIDE SEQUENCE [LARGE SCALE GENOMIC DNA]</scope>
    <source>
        <strain evidence="9">SpSt-210</strain>
    </source>
</reference>
<evidence type="ECO:0000256" key="7">
    <source>
        <dbReference type="ARBA" id="ARBA00023136"/>
    </source>
</evidence>
<evidence type="ECO:0000256" key="4">
    <source>
        <dbReference type="ARBA" id="ARBA00022692"/>
    </source>
</evidence>
<dbReference type="InterPro" id="IPR007227">
    <property type="entry name" value="Cell_shape_determining_MreD"/>
</dbReference>
<dbReference type="AlphaFoldDB" id="A0A831X9C9"/>
<keyword evidence="7 8" id="KW-0472">Membrane</keyword>
<keyword evidence="6 8" id="KW-1133">Transmembrane helix</keyword>
<proteinExistence type="inferred from homology"/>
<comment type="caution">
    <text evidence="9">The sequence shown here is derived from an EMBL/GenBank/DDBJ whole genome shotgun (WGS) entry which is preliminary data.</text>
</comment>
<dbReference type="Pfam" id="PF04093">
    <property type="entry name" value="MreD"/>
    <property type="match status" value="1"/>
</dbReference>
<keyword evidence="4 8" id="KW-0812">Transmembrane</keyword>
<evidence type="ECO:0000256" key="1">
    <source>
        <dbReference type="ARBA" id="ARBA00004651"/>
    </source>
</evidence>
<keyword evidence="5" id="KW-0133">Cell shape</keyword>
<organism evidence="9">
    <name type="scientific">Thermorudis peleae</name>
    <dbReference type="NCBI Taxonomy" id="1382356"/>
    <lineage>
        <taxon>Bacteria</taxon>
        <taxon>Pseudomonadati</taxon>
        <taxon>Thermomicrobiota</taxon>
        <taxon>Thermomicrobia</taxon>
        <taxon>Thermomicrobia incertae sedis</taxon>
        <taxon>Thermorudis</taxon>
    </lineage>
</organism>
<evidence type="ECO:0000256" key="3">
    <source>
        <dbReference type="ARBA" id="ARBA00022475"/>
    </source>
</evidence>
<evidence type="ECO:0000256" key="6">
    <source>
        <dbReference type="ARBA" id="ARBA00022989"/>
    </source>
</evidence>
<protein>
    <submittedName>
        <fullName evidence="9">Rod shape-determining protein MreD</fullName>
    </submittedName>
</protein>
<keyword evidence="3" id="KW-1003">Cell membrane</keyword>
<dbReference type="GO" id="GO:0005886">
    <property type="term" value="C:plasma membrane"/>
    <property type="evidence" value="ECO:0007669"/>
    <property type="project" value="UniProtKB-SubCell"/>
</dbReference>
<evidence type="ECO:0000256" key="8">
    <source>
        <dbReference type="SAM" id="Phobius"/>
    </source>
</evidence>
<dbReference type="NCBIfam" id="TIGR03426">
    <property type="entry name" value="shape_MreD"/>
    <property type="match status" value="1"/>
</dbReference>
<dbReference type="EMBL" id="DSIY01000289">
    <property type="protein sequence ID" value="HEG92215.1"/>
    <property type="molecule type" value="Genomic_DNA"/>
</dbReference>
<evidence type="ECO:0000313" key="9">
    <source>
        <dbReference type="EMBL" id="HEG92215.1"/>
    </source>
</evidence>
<name>A0A831X9C9_9BACT</name>
<accession>A0A831X9C9</accession>
<feature type="transmembrane region" description="Helical" evidence="8">
    <location>
        <begin position="99"/>
        <end position="120"/>
    </location>
</feature>
<dbReference type="GO" id="GO:0008360">
    <property type="term" value="P:regulation of cell shape"/>
    <property type="evidence" value="ECO:0007669"/>
    <property type="project" value="UniProtKB-KW"/>
</dbReference>
<gene>
    <name evidence="9" type="primary">mreD</name>
    <name evidence="9" type="ORF">ENP34_12400</name>
</gene>
<evidence type="ECO:0000256" key="5">
    <source>
        <dbReference type="ARBA" id="ARBA00022960"/>
    </source>
</evidence>
<sequence>MKRLLFALLLVGTATVQVTLLPRANPLEVGPDLVLGLVLVSSSLGGVAAGMIWAALAGFALDFLTLEPLGSHGLGLLLVAVIGGLAHRRLFRSDLVSPMGLVILATLASHLVAVALQWALGTRPPIDVVLRVAGLTALLNVAVVPLVYGAIVALERSGMRRAPSR</sequence>
<feature type="transmembrane region" description="Helical" evidence="8">
    <location>
        <begin position="132"/>
        <end position="154"/>
    </location>
</feature>
<comment type="similarity">
    <text evidence="2">Belongs to the MreD family.</text>
</comment>
<feature type="transmembrane region" description="Helical" evidence="8">
    <location>
        <begin position="33"/>
        <end position="57"/>
    </location>
</feature>